<dbReference type="SUPFAM" id="SSF52540">
    <property type="entry name" value="P-loop containing nucleoside triphosphate hydrolases"/>
    <property type="match status" value="1"/>
</dbReference>
<dbReference type="AlphaFoldDB" id="A0A434AZ81"/>
<evidence type="ECO:0000256" key="1">
    <source>
        <dbReference type="ARBA" id="ARBA00022741"/>
    </source>
</evidence>
<feature type="domain" description="DNA mismatch repair proteins mutS family" evidence="5">
    <location>
        <begin position="419"/>
        <end position="607"/>
    </location>
</feature>
<protein>
    <recommendedName>
        <fullName evidence="5">DNA mismatch repair proteins mutS family domain-containing protein</fullName>
    </recommendedName>
</protein>
<reference evidence="6 7" key="1">
    <citation type="submission" date="2018-11" db="EMBL/GenBank/DDBJ databases">
        <title>Parancylomarina longa gen. nov., sp. nov., isolated from sediments of southern Okinawa.</title>
        <authorList>
            <person name="Fu T."/>
        </authorList>
    </citation>
    <scope>NUCLEOTIDE SEQUENCE [LARGE SCALE GENOMIC DNA]</scope>
    <source>
        <strain evidence="6 7">T3-2 S1-C</strain>
    </source>
</reference>
<organism evidence="6 7">
    <name type="scientific">Ancylomarina longa</name>
    <dbReference type="NCBI Taxonomy" id="2487017"/>
    <lineage>
        <taxon>Bacteria</taxon>
        <taxon>Pseudomonadati</taxon>
        <taxon>Bacteroidota</taxon>
        <taxon>Bacteroidia</taxon>
        <taxon>Marinilabiliales</taxon>
        <taxon>Marinifilaceae</taxon>
        <taxon>Ancylomarina</taxon>
    </lineage>
</organism>
<sequence length="610" mass="70129">MNKKISFYTECVEQFKSQVALLNKTNRKLSVLRLFSAIGAFVLFYVILSYSIIIASSVFTLLIGALLYFVYTYNRNDKNIKRLNTLVKINENEVDCLKTRHSNLFYDGKEYYQANHAYASDLDIYGTHSLFQLINRSVSKIGNNTLSRWLSAPSSNKEIKKRQASVKELAEQIDWRQNIIQYGLQHQLKSDDPNFVADWGKTPSTFHGRKMLYAAIFILPILSLIALIYSFIGSQAPLVILVLISLPIHYFNFKKINIAHDETAKRSSMLKTYSYIIQQFEEQDWESEKLQTLKTQLAGKDLPTSKKIRRLSQLMELLDQRFNPVVQFLFNLLFFYELHILFRIDKWKMKYGSDIEKWFNIIGEIEALSSFANLSFNHEDWSFPNLSSNHFELEMEEAGHPMINKTDRICNDYQLIGPGTIHIITGSNMAGKSTFLRTIGVNVVLALSGAPVCAKRMNVSNVEVNTSMRIKDSIEENESSFYAELKRIQQVLEKVNQKENTLLLLDEILRGTNSKDKHIGSKALIKQLVKYNAVGLVATHDLELSILEEELPGQVENRFFDITIDGDQLYFDYKIQKGVCKTFNAPILMQKMGIDLEILKEGVEVKDELS</sequence>
<dbReference type="EMBL" id="RJJX01000001">
    <property type="protein sequence ID" value="RUT79844.1"/>
    <property type="molecule type" value="Genomic_DNA"/>
</dbReference>
<dbReference type="Gene3D" id="3.40.50.300">
    <property type="entry name" value="P-loop containing nucleotide triphosphate hydrolases"/>
    <property type="match status" value="1"/>
</dbReference>
<dbReference type="PANTHER" id="PTHR11361:SF99">
    <property type="entry name" value="DNA MISMATCH REPAIR PROTEIN"/>
    <property type="match status" value="1"/>
</dbReference>
<comment type="caution">
    <text evidence="6">The sequence shown here is derived from an EMBL/GenBank/DDBJ whole genome shotgun (WGS) entry which is preliminary data.</text>
</comment>
<dbReference type="Pfam" id="PF00488">
    <property type="entry name" value="MutS_V"/>
    <property type="match status" value="1"/>
</dbReference>
<evidence type="ECO:0000256" key="4">
    <source>
        <dbReference type="SAM" id="Phobius"/>
    </source>
</evidence>
<dbReference type="InterPro" id="IPR036187">
    <property type="entry name" value="DNA_mismatch_repair_MutS_sf"/>
</dbReference>
<dbReference type="GO" id="GO:0140664">
    <property type="term" value="F:ATP-dependent DNA damage sensor activity"/>
    <property type="evidence" value="ECO:0007669"/>
    <property type="project" value="InterPro"/>
</dbReference>
<accession>A0A434AZ81</accession>
<keyword evidence="3" id="KW-0238">DNA-binding</keyword>
<evidence type="ECO:0000256" key="3">
    <source>
        <dbReference type="ARBA" id="ARBA00023125"/>
    </source>
</evidence>
<dbReference type="Pfam" id="PF05192">
    <property type="entry name" value="MutS_III"/>
    <property type="match status" value="1"/>
</dbReference>
<dbReference type="Gene3D" id="1.10.1420.10">
    <property type="match status" value="1"/>
</dbReference>
<dbReference type="GO" id="GO:0005829">
    <property type="term" value="C:cytosol"/>
    <property type="evidence" value="ECO:0007669"/>
    <property type="project" value="TreeGrafter"/>
</dbReference>
<keyword evidence="4" id="KW-0472">Membrane</keyword>
<gene>
    <name evidence="6" type="ORF">DLK05_00365</name>
</gene>
<evidence type="ECO:0000313" key="7">
    <source>
        <dbReference type="Proteomes" id="UP000282985"/>
    </source>
</evidence>
<keyword evidence="2" id="KW-0067">ATP-binding</keyword>
<dbReference type="SMART" id="SM00534">
    <property type="entry name" value="MUTSac"/>
    <property type="match status" value="1"/>
</dbReference>
<proteinExistence type="predicted"/>
<keyword evidence="4" id="KW-1133">Transmembrane helix</keyword>
<feature type="transmembrane region" description="Helical" evidence="4">
    <location>
        <begin position="54"/>
        <end position="73"/>
    </location>
</feature>
<keyword evidence="1" id="KW-0547">Nucleotide-binding</keyword>
<keyword evidence="7" id="KW-1185">Reference proteome</keyword>
<dbReference type="SUPFAM" id="SSF48334">
    <property type="entry name" value="DNA repair protein MutS, domain III"/>
    <property type="match status" value="1"/>
</dbReference>
<dbReference type="OrthoDB" id="9802448at2"/>
<feature type="transmembrane region" description="Helical" evidence="4">
    <location>
        <begin position="211"/>
        <end position="232"/>
    </location>
</feature>
<keyword evidence="4" id="KW-0812">Transmembrane</keyword>
<evidence type="ECO:0000313" key="6">
    <source>
        <dbReference type="EMBL" id="RUT79844.1"/>
    </source>
</evidence>
<dbReference type="InterPro" id="IPR027417">
    <property type="entry name" value="P-loop_NTPase"/>
</dbReference>
<dbReference type="InterPro" id="IPR007696">
    <property type="entry name" value="DNA_mismatch_repair_MutS_core"/>
</dbReference>
<dbReference type="InterPro" id="IPR045076">
    <property type="entry name" value="MutS"/>
</dbReference>
<dbReference type="GO" id="GO:0005524">
    <property type="term" value="F:ATP binding"/>
    <property type="evidence" value="ECO:0007669"/>
    <property type="project" value="UniProtKB-KW"/>
</dbReference>
<dbReference type="RefSeq" id="WP_127341983.1">
    <property type="nucleotide sequence ID" value="NZ_RJJX01000001.1"/>
</dbReference>
<dbReference type="GO" id="GO:0030983">
    <property type="term" value="F:mismatched DNA binding"/>
    <property type="evidence" value="ECO:0007669"/>
    <property type="project" value="InterPro"/>
</dbReference>
<dbReference type="InterPro" id="IPR000432">
    <property type="entry name" value="DNA_mismatch_repair_MutS_C"/>
</dbReference>
<evidence type="ECO:0000256" key="2">
    <source>
        <dbReference type="ARBA" id="ARBA00022840"/>
    </source>
</evidence>
<feature type="transmembrane region" description="Helical" evidence="4">
    <location>
        <begin position="31"/>
        <end position="48"/>
    </location>
</feature>
<evidence type="ECO:0000259" key="5">
    <source>
        <dbReference type="SMART" id="SM00534"/>
    </source>
</evidence>
<dbReference type="Proteomes" id="UP000282985">
    <property type="component" value="Unassembled WGS sequence"/>
</dbReference>
<dbReference type="GO" id="GO:0006298">
    <property type="term" value="P:mismatch repair"/>
    <property type="evidence" value="ECO:0007669"/>
    <property type="project" value="InterPro"/>
</dbReference>
<dbReference type="PANTHER" id="PTHR11361">
    <property type="entry name" value="DNA MISMATCH REPAIR PROTEIN MUTS FAMILY MEMBER"/>
    <property type="match status" value="1"/>
</dbReference>
<name>A0A434AZ81_9BACT</name>